<proteinExistence type="predicted"/>
<feature type="region of interest" description="Disordered" evidence="1">
    <location>
        <begin position="79"/>
        <end position="123"/>
    </location>
</feature>
<feature type="compositionally biased region" description="Polar residues" evidence="1">
    <location>
        <begin position="79"/>
        <end position="111"/>
    </location>
</feature>
<dbReference type="AlphaFoldDB" id="A0A7S0G5C3"/>
<evidence type="ECO:0000256" key="1">
    <source>
        <dbReference type="SAM" id="MobiDB-lite"/>
    </source>
</evidence>
<name>A0A7S0G5C3_9RHOD</name>
<protein>
    <submittedName>
        <fullName evidence="2">Uncharacterized protein</fullName>
    </submittedName>
</protein>
<dbReference type="EMBL" id="HBEK01023121">
    <property type="protein sequence ID" value="CAD8402693.1"/>
    <property type="molecule type" value="Transcribed_RNA"/>
</dbReference>
<accession>A0A7S0G5C3</accession>
<evidence type="ECO:0000313" key="2">
    <source>
        <dbReference type="EMBL" id="CAD8402693.1"/>
    </source>
</evidence>
<reference evidence="2" key="1">
    <citation type="submission" date="2021-01" db="EMBL/GenBank/DDBJ databases">
        <authorList>
            <person name="Corre E."/>
            <person name="Pelletier E."/>
            <person name="Niang G."/>
            <person name="Scheremetjew M."/>
            <person name="Finn R."/>
            <person name="Kale V."/>
            <person name="Holt S."/>
            <person name="Cochrane G."/>
            <person name="Meng A."/>
            <person name="Brown T."/>
            <person name="Cohen L."/>
        </authorList>
    </citation>
    <scope>NUCLEOTIDE SEQUENCE</scope>
    <source>
        <strain evidence="2">UTEX LB 2760</strain>
    </source>
</reference>
<sequence>MRHGLHDDAVTVLRCMAFRDNTPFTGEVQQMMRDLSHRHIRYPPNRTLLRKLIARERGREAAFQLPALSDISLSISPGNSSALQLGANSTPSTAPQDFSSSIRLPRSTSNRMESDQACEADRE</sequence>
<organism evidence="2">
    <name type="scientific">Rhodosorus marinus</name>
    <dbReference type="NCBI Taxonomy" id="101924"/>
    <lineage>
        <taxon>Eukaryota</taxon>
        <taxon>Rhodophyta</taxon>
        <taxon>Stylonematophyceae</taxon>
        <taxon>Stylonematales</taxon>
        <taxon>Stylonemataceae</taxon>
        <taxon>Rhodosorus</taxon>
    </lineage>
</organism>
<gene>
    <name evidence="2" type="ORF">RMAR0315_LOCUS12698</name>
</gene>